<dbReference type="PANTHER" id="PTHR15627">
    <property type="entry name" value="NATURAL KILLER CELL-SPECIFIC ANTIGEN KLIP1"/>
    <property type="match status" value="1"/>
</dbReference>
<protein>
    <recommendedName>
        <fullName evidence="9">tRNA-uridine aminocarboxypropyltransferase 1</fullName>
        <ecNumber evidence="2">2.5.1.25</ecNumber>
    </recommendedName>
    <alternativeName>
        <fullName evidence="10">DTW domain-containing protein 1</fullName>
    </alternativeName>
</protein>
<dbReference type="AlphaFoldDB" id="A0A8H7R560"/>
<dbReference type="SMART" id="SM01144">
    <property type="entry name" value="DTW"/>
    <property type="match status" value="1"/>
</dbReference>
<dbReference type="GO" id="GO:0008033">
    <property type="term" value="P:tRNA processing"/>
    <property type="evidence" value="ECO:0007669"/>
    <property type="project" value="UniProtKB-KW"/>
</dbReference>
<dbReference type="GO" id="GO:0016432">
    <property type="term" value="F:tRNA-uridine aminocarboxypropyltransferase activity"/>
    <property type="evidence" value="ECO:0007669"/>
    <property type="project" value="UniProtKB-EC"/>
</dbReference>
<keyword evidence="14" id="KW-1185">Reference proteome</keyword>
<keyword evidence="5" id="KW-0819">tRNA processing</keyword>
<evidence type="ECO:0000256" key="2">
    <source>
        <dbReference type="ARBA" id="ARBA00012386"/>
    </source>
</evidence>
<evidence type="ECO:0000256" key="9">
    <source>
        <dbReference type="ARBA" id="ARBA00039242"/>
    </source>
</evidence>
<keyword evidence="6" id="KW-0539">Nucleus</keyword>
<dbReference type="EC" id="2.5.1.25" evidence="2"/>
<evidence type="ECO:0000256" key="5">
    <source>
        <dbReference type="ARBA" id="ARBA00022694"/>
    </source>
</evidence>
<evidence type="ECO:0000256" key="1">
    <source>
        <dbReference type="ARBA" id="ARBA00004123"/>
    </source>
</evidence>
<feature type="domain" description="DTW" evidence="12">
    <location>
        <begin position="46"/>
        <end position="208"/>
    </location>
</feature>
<dbReference type="InterPro" id="IPR005636">
    <property type="entry name" value="DTW"/>
</dbReference>
<keyword evidence="3" id="KW-0808">Transferase</keyword>
<evidence type="ECO:0000256" key="4">
    <source>
        <dbReference type="ARBA" id="ARBA00022691"/>
    </source>
</evidence>
<dbReference type="PANTHER" id="PTHR15627:SF8">
    <property type="entry name" value="TRNA-URIDINE AMINOCARBOXYPROPYLTRANSFERASE 1"/>
    <property type="match status" value="1"/>
</dbReference>
<evidence type="ECO:0000256" key="6">
    <source>
        <dbReference type="ARBA" id="ARBA00023242"/>
    </source>
</evidence>
<evidence type="ECO:0000256" key="10">
    <source>
        <dbReference type="ARBA" id="ARBA00042508"/>
    </source>
</evidence>
<accession>A0A8H7R560</accession>
<comment type="similarity">
    <text evidence="8">Belongs to the TDD superfamily. DTWD1 family.</text>
</comment>
<dbReference type="Pfam" id="PF03942">
    <property type="entry name" value="DTW"/>
    <property type="match status" value="1"/>
</dbReference>
<proteinExistence type="inferred from homology"/>
<organism evidence="13 14">
    <name type="scientific">Mucor saturninus</name>
    <dbReference type="NCBI Taxonomy" id="64648"/>
    <lineage>
        <taxon>Eukaryota</taxon>
        <taxon>Fungi</taxon>
        <taxon>Fungi incertae sedis</taxon>
        <taxon>Mucoromycota</taxon>
        <taxon>Mucoromycotina</taxon>
        <taxon>Mucoromycetes</taxon>
        <taxon>Mucorales</taxon>
        <taxon>Mucorineae</taxon>
        <taxon>Mucoraceae</taxon>
        <taxon>Mucor</taxon>
    </lineage>
</organism>
<dbReference type="Proteomes" id="UP000603453">
    <property type="component" value="Unassembled WGS sequence"/>
</dbReference>
<dbReference type="EMBL" id="JAEPRD010000049">
    <property type="protein sequence ID" value="KAG2203790.1"/>
    <property type="molecule type" value="Genomic_DNA"/>
</dbReference>
<dbReference type="GO" id="GO:0005634">
    <property type="term" value="C:nucleus"/>
    <property type="evidence" value="ECO:0007669"/>
    <property type="project" value="UniProtKB-SubCell"/>
</dbReference>
<comment type="catalytic activity">
    <reaction evidence="11">
        <text>a uridine in tRNA + S-adenosyl-L-methionine = a 3-[(3S)-3-amino-3-carboxypropyl]uridine in tRNA + S-methyl-5'-thioadenosine + H(+)</text>
        <dbReference type="Rhea" id="RHEA:62432"/>
        <dbReference type="Rhea" id="RHEA-COMP:13339"/>
        <dbReference type="Rhea" id="RHEA-COMP:16092"/>
        <dbReference type="ChEBI" id="CHEBI:15378"/>
        <dbReference type="ChEBI" id="CHEBI:17509"/>
        <dbReference type="ChEBI" id="CHEBI:59789"/>
        <dbReference type="ChEBI" id="CHEBI:65315"/>
        <dbReference type="ChEBI" id="CHEBI:82930"/>
        <dbReference type="EC" id="2.5.1.25"/>
    </reaction>
</comment>
<evidence type="ECO:0000256" key="3">
    <source>
        <dbReference type="ARBA" id="ARBA00022679"/>
    </source>
</evidence>
<keyword evidence="4" id="KW-0949">S-adenosyl-L-methionine</keyword>
<comment type="caution">
    <text evidence="13">The sequence shown here is derived from an EMBL/GenBank/DDBJ whole genome shotgun (WGS) entry which is preliminary data.</text>
</comment>
<evidence type="ECO:0000313" key="14">
    <source>
        <dbReference type="Proteomes" id="UP000603453"/>
    </source>
</evidence>
<gene>
    <name evidence="13" type="ORF">INT47_012723</name>
</gene>
<dbReference type="OrthoDB" id="660555at2759"/>
<evidence type="ECO:0000313" key="13">
    <source>
        <dbReference type="EMBL" id="KAG2203790.1"/>
    </source>
</evidence>
<comment type="subcellular location">
    <subcellularLocation>
        <location evidence="1">Nucleus</location>
    </subcellularLocation>
</comment>
<evidence type="ECO:0000256" key="11">
    <source>
        <dbReference type="ARBA" id="ARBA00048718"/>
    </source>
</evidence>
<evidence type="ECO:0000259" key="12">
    <source>
        <dbReference type="SMART" id="SM01144"/>
    </source>
</evidence>
<name>A0A8H7R560_9FUNG</name>
<reference evidence="13" key="1">
    <citation type="submission" date="2020-12" db="EMBL/GenBank/DDBJ databases">
        <title>Metabolic potential, ecology and presence of endohyphal bacteria is reflected in genomic diversity of Mucoromycotina.</title>
        <authorList>
            <person name="Muszewska A."/>
            <person name="Okrasinska A."/>
            <person name="Steczkiewicz K."/>
            <person name="Drgas O."/>
            <person name="Orlowska M."/>
            <person name="Perlinska-Lenart U."/>
            <person name="Aleksandrzak-Piekarczyk T."/>
            <person name="Szatraj K."/>
            <person name="Zielenkiewicz U."/>
            <person name="Pilsyk S."/>
            <person name="Malc E."/>
            <person name="Mieczkowski P."/>
            <person name="Kruszewska J.S."/>
            <person name="Biernat P."/>
            <person name="Pawlowska J."/>
        </authorList>
    </citation>
    <scope>NUCLEOTIDE SEQUENCE</scope>
    <source>
        <strain evidence="13">WA0000017839</strain>
    </source>
</reference>
<evidence type="ECO:0000256" key="7">
    <source>
        <dbReference type="ARBA" id="ARBA00037050"/>
    </source>
</evidence>
<dbReference type="InterPro" id="IPR051521">
    <property type="entry name" value="tRNA_Mod/Golgi_Maint"/>
</dbReference>
<sequence>MSKIINEEDLVEIRQKSPLAHLKIQDDTVLYKNPSRLVCPGCKKHMKHYCYHCYNVMGMDRSQVPFIKLPVGLDIIKHELESDGKTTALHARVLAHEDVKVYNWNDMPEYSQPERILMLFPGPDAKKLSEIPRDSFDHMIVIDGTWKQANKIVRNTPLLQRVQKVSIEPRKTNFWRHQQISENYLSTIEAVYYLYMEYAQAYDLKEGEVYDG</sequence>
<evidence type="ECO:0000256" key="8">
    <source>
        <dbReference type="ARBA" id="ARBA00038290"/>
    </source>
</evidence>
<comment type="function">
    <text evidence="7">Catalyzes the formation of 3-(3-amino-3-carboxypropyl)uridine (acp3U) at position 20 in the D-loop of several cytoplasmic tRNAs (acp3U(20)).</text>
</comment>